<dbReference type="Proteomes" id="UP000827872">
    <property type="component" value="Linkage Group LG02"/>
</dbReference>
<gene>
    <name evidence="1" type="ORF">K3G42_030816</name>
</gene>
<comment type="caution">
    <text evidence="1">The sequence shown here is derived from an EMBL/GenBank/DDBJ whole genome shotgun (WGS) entry which is preliminary data.</text>
</comment>
<reference evidence="1" key="1">
    <citation type="submission" date="2021-08" db="EMBL/GenBank/DDBJ databases">
        <title>The first chromosome-level gecko genome reveals the dynamic sex chromosomes of Neotropical dwarf geckos (Sphaerodactylidae: Sphaerodactylus).</title>
        <authorList>
            <person name="Pinto B.J."/>
            <person name="Keating S.E."/>
            <person name="Gamble T."/>
        </authorList>
    </citation>
    <scope>NUCLEOTIDE SEQUENCE</scope>
    <source>
        <strain evidence="1">TG3544</strain>
    </source>
</reference>
<accession>A0ACB8G4J8</accession>
<evidence type="ECO:0000313" key="1">
    <source>
        <dbReference type="EMBL" id="KAH8014651.1"/>
    </source>
</evidence>
<keyword evidence="2" id="KW-1185">Reference proteome</keyword>
<name>A0ACB8G4J8_9SAUR</name>
<dbReference type="EMBL" id="CM037615">
    <property type="protein sequence ID" value="KAH8014651.1"/>
    <property type="molecule type" value="Genomic_DNA"/>
</dbReference>
<evidence type="ECO:0000313" key="2">
    <source>
        <dbReference type="Proteomes" id="UP000827872"/>
    </source>
</evidence>
<sequence length="108" mass="12389">MVNDYEIDMRSTKVFSNALYPDASEKSWAREIEELEAANNLPCSVIHQTPTSDVSPNLDLSTWETEVTEGFKNLTHNNQNDVVDRLESIKSELTQLMRSTQFYTEILC</sequence>
<proteinExistence type="predicted"/>
<protein>
    <submittedName>
        <fullName evidence="1">Uncharacterized protein</fullName>
    </submittedName>
</protein>
<organism evidence="1 2">
    <name type="scientific">Sphaerodactylus townsendi</name>
    <dbReference type="NCBI Taxonomy" id="933632"/>
    <lineage>
        <taxon>Eukaryota</taxon>
        <taxon>Metazoa</taxon>
        <taxon>Chordata</taxon>
        <taxon>Craniata</taxon>
        <taxon>Vertebrata</taxon>
        <taxon>Euteleostomi</taxon>
        <taxon>Lepidosauria</taxon>
        <taxon>Squamata</taxon>
        <taxon>Bifurcata</taxon>
        <taxon>Gekkota</taxon>
        <taxon>Sphaerodactylidae</taxon>
        <taxon>Sphaerodactylus</taxon>
    </lineage>
</organism>